<evidence type="ECO:0000256" key="5">
    <source>
        <dbReference type="ARBA" id="ARBA00023242"/>
    </source>
</evidence>
<keyword evidence="5" id="KW-0539">Nucleus</keyword>
<evidence type="ECO:0000259" key="6">
    <source>
        <dbReference type="Pfam" id="PF01138"/>
    </source>
</evidence>
<dbReference type="GO" id="GO:0006364">
    <property type="term" value="P:rRNA processing"/>
    <property type="evidence" value="ECO:0007669"/>
    <property type="project" value="UniProtKB-KW"/>
</dbReference>
<name>A0A9P7T0W7_9HYPO</name>
<evidence type="ECO:0000256" key="4">
    <source>
        <dbReference type="ARBA" id="ARBA00022835"/>
    </source>
</evidence>
<dbReference type="GO" id="GO:0034475">
    <property type="term" value="P:U4 snRNA 3'-end processing"/>
    <property type="evidence" value="ECO:0007669"/>
    <property type="project" value="TreeGrafter"/>
</dbReference>
<accession>A0A9P7T0W7</accession>
<reference evidence="7" key="1">
    <citation type="journal article" date="2020" name="bioRxiv">
        <title>Whole genome comparisons of ergot fungi reveals the divergence and evolution of species within the genus Claviceps are the result of varying mechanisms driving genome evolution and host range expansion.</title>
        <authorList>
            <person name="Wyka S.A."/>
            <person name="Mondo S.J."/>
            <person name="Liu M."/>
            <person name="Dettman J."/>
            <person name="Nalam V."/>
            <person name="Broders K.D."/>
        </authorList>
    </citation>
    <scope>NUCLEOTIDE SEQUENCE</scope>
    <source>
        <strain evidence="7">CCC 602</strain>
    </source>
</reference>
<dbReference type="GO" id="GO:0071028">
    <property type="term" value="P:nuclear mRNA surveillance"/>
    <property type="evidence" value="ECO:0007669"/>
    <property type="project" value="TreeGrafter"/>
</dbReference>
<proteinExistence type="inferred from homology"/>
<dbReference type="GO" id="GO:0005730">
    <property type="term" value="C:nucleolus"/>
    <property type="evidence" value="ECO:0007669"/>
    <property type="project" value="TreeGrafter"/>
</dbReference>
<keyword evidence="4" id="KW-0271">Exosome</keyword>
<dbReference type="GO" id="GO:0000177">
    <property type="term" value="C:cytoplasmic exosome (RNase complex)"/>
    <property type="evidence" value="ECO:0007669"/>
    <property type="project" value="TreeGrafter"/>
</dbReference>
<dbReference type="InterPro" id="IPR027408">
    <property type="entry name" value="PNPase/RNase_PH_dom_sf"/>
</dbReference>
<comment type="caution">
    <text evidence="7">The sequence shown here is derived from an EMBL/GenBank/DDBJ whole genome shotgun (WGS) entry which is preliminary data.</text>
</comment>
<organism evidence="7 8">
    <name type="scientific">Claviceps pusilla</name>
    <dbReference type="NCBI Taxonomy" id="123648"/>
    <lineage>
        <taxon>Eukaryota</taxon>
        <taxon>Fungi</taxon>
        <taxon>Dikarya</taxon>
        <taxon>Ascomycota</taxon>
        <taxon>Pezizomycotina</taxon>
        <taxon>Sordariomycetes</taxon>
        <taxon>Hypocreomycetidae</taxon>
        <taxon>Hypocreales</taxon>
        <taxon>Clavicipitaceae</taxon>
        <taxon>Claviceps</taxon>
    </lineage>
</organism>
<dbReference type="GO" id="GO:0003723">
    <property type="term" value="F:RNA binding"/>
    <property type="evidence" value="ECO:0007669"/>
    <property type="project" value="TreeGrafter"/>
</dbReference>
<evidence type="ECO:0000313" key="7">
    <source>
        <dbReference type="EMBL" id="KAG6011436.1"/>
    </source>
</evidence>
<dbReference type="InterPro" id="IPR036345">
    <property type="entry name" value="ExoRNase_PH_dom2_sf"/>
</dbReference>
<dbReference type="Pfam" id="PF01138">
    <property type="entry name" value="RNase_PH"/>
    <property type="match status" value="1"/>
</dbReference>
<dbReference type="CDD" id="cd11372">
    <property type="entry name" value="RNase_PH_RRP46"/>
    <property type="match status" value="1"/>
</dbReference>
<keyword evidence="3" id="KW-0698">rRNA processing</keyword>
<dbReference type="SUPFAM" id="SSF55666">
    <property type="entry name" value="Ribonuclease PH domain 2-like"/>
    <property type="match status" value="1"/>
</dbReference>
<sequence length="295" mass="31646">MQTDGNFPTSVEICLIPYWTDVAAAAISYYYFVLPLRSILTVPNMTSASSIPLAELAPLPKADGSASFSHCGYAVTAAVNGPIEAPRRDENPFEALIDVVVRPAAGVGGTAERQLEAIVQAALRQLIPVRDFPRCMIQVTLQVMETPKNAYHNEKLVQAQLNLTIIPALLHAAVLGLLTAAVPLKAIAVSTTLAISADNREIVVEPSTETASKAKSVHALAFTSSDELLLSESSGSFSIEEWDRILETGQRICCQDQESGIDAEISETSNLGSASIKAFIRSVLEKKSAADLHWK</sequence>
<dbReference type="PANTHER" id="PTHR11953">
    <property type="entry name" value="EXOSOME COMPLEX COMPONENT"/>
    <property type="match status" value="1"/>
</dbReference>
<dbReference type="OrthoDB" id="27298at2759"/>
<evidence type="ECO:0000256" key="1">
    <source>
        <dbReference type="ARBA" id="ARBA00004123"/>
    </source>
</evidence>
<feature type="domain" description="Exoribonuclease phosphorolytic" evidence="6">
    <location>
        <begin position="59"/>
        <end position="183"/>
    </location>
</feature>
<gene>
    <name evidence="7" type="ORF">E4U43_008302</name>
</gene>
<dbReference type="GO" id="GO:0071051">
    <property type="term" value="P:poly(A)-dependent snoRNA 3'-end processing"/>
    <property type="evidence" value="ECO:0007669"/>
    <property type="project" value="TreeGrafter"/>
</dbReference>
<evidence type="ECO:0000313" key="8">
    <source>
        <dbReference type="Proteomes" id="UP000748025"/>
    </source>
</evidence>
<dbReference type="GO" id="GO:0000176">
    <property type="term" value="C:nuclear exosome (RNase complex)"/>
    <property type="evidence" value="ECO:0007669"/>
    <property type="project" value="UniProtKB-ARBA"/>
</dbReference>
<dbReference type="EMBL" id="SRPW01000879">
    <property type="protein sequence ID" value="KAG6011436.1"/>
    <property type="molecule type" value="Genomic_DNA"/>
</dbReference>
<dbReference type="AlphaFoldDB" id="A0A9P7T0W7"/>
<comment type="subcellular location">
    <subcellularLocation>
        <location evidence="1">Nucleus</location>
    </subcellularLocation>
</comment>
<dbReference type="GO" id="GO:0016075">
    <property type="term" value="P:rRNA catabolic process"/>
    <property type="evidence" value="ECO:0007669"/>
    <property type="project" value="TreeGrafter"/>
</dbReference>
<dbReference type="SUPFAM" id="SSF54211">
    <property type="entry name" value="Ribosomal protein S5 domain 2-like"/>
    <property type="match status" value="1"/>
</dbReference>
<evidence type="ECO:0000256" key="3">
    <source>
        <dbReference type="ARBA" id="ARBA00022552"/>
    </source>
</evidence>
<protein>
    <recommendedName>
        <fullName evidence="6">Exoribonuclease phosphorolytic domain-containing protein</fullName>
    </recommendedName>
</protein>
<comment type="similarity">
    <text evidence="2">Belongs to the RNase PH family.</text>
</comment>
<dbReference type="Gene3D" id="3.30.230.70">
    <property type="entry name" value="GHMP Kinase, N-terminal domain"/>
    <property type="match status" value="1"/>
</dbReference>
<dbReference type="InterPro" id="IPR020568">
    <property type="entry name" value="Ribosomal_Su5_D2-typ_SF"/>
</dbReference>
<dbReference type="PANTHER" id="PTHR11953:SF1">
    <property type="entry name" value="EXOSOME COMPLEX COMPONENT RRP46"/>
    <property type="match status" value="1"/>
</dbReference>
<dbReference type="Proteomes" id="UP000748025">
    <property type="component" value="Unassembled WGS sequence"/>
</dbReference>
<dbReference type="InterPro" id="IPR050080">
    <property type="entry name" value="RNase_PH"/>
</dbReference>
<keyword evidence="8" id="KW-1185">Reference proteome</keyword>
<dbReference type="InterPro" id="IPR001247">
    <property type="entry name" value="ExoRNase_PH_dom1"/>
</dbReference>
<evidence type="ECO:0000256" key="2">
    <source>
        <dbReference type="ARBA" id="ARBA00006678"/>
    </source>
</evidence>